<gene>
    <name evidence="1" type="ORF">GON05_16620</name>
</gene>
<evidence type="ECO:0000313" key="2">
    <source>
        <dbReference type="Proteomes" id="UP000467637"/>
    </source>
</evidence>
<dbReference type="Proteomes" id="UP000467637">
    <property type="component" value="Unassembled WGS sequence"/>
</dbReference>
<comment type="caution">
    <text evidence="1">The sequence shown here is derived from an EMBL/GenBank/DDBJ whole genome shotgun (WGS) entry which is preliminary data.</text>
</comment>
<reference evidence="1 2" key="1">
    <citation type="submission" date="2019-12" db="EMBL/GenBank/DDBJ databases">
        <authorList>
            <person name="Huq M.A."/>
        </authorList>
    </citation>
    <scope>NUCLEOTIDE SEQUENCE [LARGE SCALE GENOMIC DNA]</scope>
    <source>
        <strain evidence="1 2">MAH-34</strain>
    </source>
</reference>
<evidence type="ECO:0000313" key="1">
    <source>
        <dbReference type="EMBL" id="MVQ36239.1"/>
    </source>
</evidence>
<protein>
    <submittedName>
        <fullName evidence="1">Uncharacterized protein</fullName>
    </submittedName>
</protein>
<accession>A0ABW9UAJ4</accession>
<organism evidence="1 2">
    <name type="scientific">Paenibacillus anseongense</name>
    <dbReference type="NCBI Taxonomy" id="2682845"/>
    <lineage>
        <taxon>Bacteria</taxon>
        <taxon>Bacillati</taxon>
        <taxon>Bacillota</taxon>
        <taxon>Bacilli</taxon>
        <taxon>Bacillales</taxon>
        <taxon>Paenibacillaceae</taxon>
        <taxon>Paenibacillus</taxon>
    </lineage>
</organism>
<name>A0ABW9UAJ4_9BACL</name>
<proteinExistence type="predicted"/>
<dbReference type="RefSeq" id="WP_181646103.1">
    <property type="nucleotide sequence ID" value="NZ_WSEM01000016.1"/>
</dbReference>
<keyword evidence="2" id="KW-1185">Reference proteome</keyword>
<dbReference type="EMBL" id="WSEM01000016">
    <property type="protein sequence ID" value="MVQ36239.1"/>
    <property type="molecule type" value="Genomic_DNA"/>
</dbReference>
<sequence>MIGRVAASASFPKKSPLLQHLPFQPRSGFGGGEDSSDYSIGLLFFIEAIGG</sequence>